<dbReference type="InParanoid" id="A0A066WNB9"/>
<feature type="transmembrane region" description="Helical" evidence="4">
    <location>
        <begin position="463"/>
        <end position="481"/>
    </location>
</feature>
<feature type="transmembrane region" description="Helical" evidence="4">
    <location>
        <begin position="96"/>
        <end position="117"/>
    </location>
</feature>
<dbReference type="PROSITE" id="PS50850">
    <property type="entry name" value="MFS"/>
    <property type="match status" value="1"/>
</dbReference>
<organism evidence="6 7">
    <name type="scientific">Tilletiaria anomala (strain ATCC 24038 / CBS 436.72 / UBC 951)</name>
    <dbReference type="NCBI Taxonomy" id="1037660"/>
    <lineage>
        <taxon>Eukaryota</taxon>
        <taxon>Fungi</taxon>
        <taxon>Dikarya</taxon>
        <taxon>Basidiomycota</taxon>
        <taxon>Ustilaginomycotina</taxon>
        <taxon>Exobasidiomycetes</taxon>
        <taxon>Georgefischeriales</taxon>
        <taxon>Tilletiariaceae</taxon>
        <taxon>Tilletiaria</taxon>
    </lineage>
</organism>
<feature type="transmembrane region" description="Helical" evidence="4">
    <location>
        <begin position="224"/>
        <end position="244"/>
    </location>
</feature>
<dbReference type="Proteomes" id="UP000027361">
    <property type="component" value="Unassembled WGS sequence"/>
</dbReference>
<feature type="transmembrane region" description="Helical" evidence="4">
    <location>
        <begin position="424"/>
        <end position="451"/>
    </location>
</feature>
<evidence type="ECO:0000256" key="3">
    <source>
        <dbReference type="SAM" id="MobiDB-lite"/>
    </source>
</evidence>
<dbReference type="SUPFAM" id="SSF103473">
    <property type="entry name" value="MFS general substrate transporter"/>
    <property type="match status" value="1"/>
</dbReference>
<protein>
    <submittedName>
        <fullName evidence="6">MFS general substrate transporter</fullName>
    </submittedName>
</protein>
<dbReference type="RefSeq" id="XP_013245323.1">
    <property type="nucleotide sequence ID" value="XM_013389869.1"/>
</dbReference>
<dbReference type="AlphaFoldDB" id="A0A066WNB9"/>
<keyword evidence="4" id="KW-0472">Membrane</keyword>
<feature type="transmembrane region" description="Helical" evidence="4">
    <location>
        <begin position="301"/>
        <end position="321"/>
    </location>
</feature>
<dbReference type="PANTHER" id="PTHR11360:SF234">
    <property type="entry name" value="MFS-TYPE TRANSPORTER DBAD-RELATED"/>
    <property type="match status" value="1"/>
</dbReference>
<feature type="transmembrane region" description="Helical" evidence="4">
    <location>
        <begin position="168"/>
        <end position="186"/>
    </location>
</feature>
<comment type="similarity">
    <text evidence="2">Belongs to the major facilitator superfamily. Monocarboxylate porter (TC 2.A.1.13) family.</text>
</comment>
<comment type="caution">
    <text evidence="6">The sequence shown here is derived from an EMBL/GenBank/DDBJ whole genome shotgun (WGS) entry which is preliminary data.</text>
</comment>
<dbReference type="Gene3D" id="1.20.1250.20">
    <property type="entry name" value="MFS general substrate transporter like domains"/>
    <property type="match status" value="2"/>
</dbReference>
<keyword evidence="7" id="KW-1185">Reference proteome</keyword>
<proteinExistence type="inferred from homology"/>
<feature type="transmembrane region" description="Helical" evidence="4">
    <location>
        <begin position="256"/>
        <end position="280"/>
    </location>
</feature>
<dbReference type="HOGENOM" id="CLU_001265_1_1_1"/>
<evidence type="ECO:0000256" key="2">
    <source>
        <dbReference type="ARBA" id="ARBA00006727"/>
    </source>
</evidence>
<feature type="region of interest" description="Disordered" evidence="3">
    <location>
        <begin position="71"/>
        <end position="90"/>
    </location>
</feature>
<dbReference type="PANTHER" id="PTHR11360">
    <property type="entry name" value="MONOCARBOXYLATE TRANSPORTER"/>
    <property type="match status" value="1"/>
</dbReference>
<feature type="transmembrane region" description="Helical" evidence="4">
    <location>
        <begin position="341"/>
        <end position="360"/>
    </location>
</feature>
<sequence length="494" mass="53586">MRHAAEEQSRDTTDARVRPSDVLPVFSAGVTAVGVIDMVAERQVNLGLAKPQNAGGKNDITDHVNDRPATIADQDSEKSSPVESQEPSFPDGGWRAWSVVAGCGLIYFSTFGLYVGQSAVLQEYFTTELLRDKSNSQVAWITSFQVFLLYASGLFTGRLFDAGYCRHMMLTSMVLMVLCQMCVSLCTEYYQLFLALSVGAGLPMGILFNTTSVIPTQWFFKKRAFVISIVVSSSSAGGVIWPIALSHLIRDIGFPWTMRFVGFLLMLLFAVAFLLIKTRLPPKGIEKGQNVLLSLLDVQSFYNPAFVLLVAGVCLAVFGFYIPYQYLSIYACDKGLPLGSYYVSILNASSTIGRIGPGLLADRYGRLNVLVPFVALTALMVLIMSACTTHTSLVVYCIFFGICGGSFIGLWISSAAQFGPTHSIGARLGTIMFIVAFPAVVGTPIAGAILGDGQQLPYRWWPMTAYGGGLGFIGAGLIALARWKASKQAKSWLV</sequence>
<feature type="domain" description="Major facilitator superfamily (MFS) profile" evidence="5">
    <location>
        <begin position="96"/>
        <end position="494"/>
    </location>
</feature>
<dbReference type="Pfam" id="PF07690">
    <property type="entry name" value="MFS_1"/>
    <property type="match status" value="1"/>
</dbReference>
<keyword evidence="4" id="KW-0812">Transmembrane</keyword>
<dbReference type="InterPro" id="IPR011701">
    <property type="entry name" value="MFS"/>
</dbReference>
<feature type="transmembrane region" description="Helical" evidence="4">
    <location>
        <begin position="393"/>
        <end position="412"/>
    </location>
</feature>
<dbReference type="OrthoDB" id="6509908at2759"/>
<gene>
    <name evidence="6" type="ORF">K437DRAFT_254267</name>
</gene>
<name>A0A066WNB9_TILAU</name>
<dbReference type="GO" id="GO:0016020">
    <property type="term" value="C:membrane"/>
    <property type="evidence" value="ECO:0007669"/>
    <property type="project" value="UniProtKB-SubCell"/>
</dbReference>
<feature type="transmembrane region" description="Helical" evidence="4">
    <location>
        <begin position="192"/>
        <end position="212"/>
    </location>
</feature>
<evidence type="ECO:0000259" key="5">
    <source>
        <dbReference type="PROSITE" id="PS50850"/>
    </source>
</evidence>
<evidence type="ECO:0000256" key="1">
    <source>
        <dbReference type="ARBA" id="ARBA00004141"/>
    </source>
</evidence>
<feature type="transmembrane region" description="Helical" evidence="4">
    <location>
        <begin position="367"/>
        <end position="387"/>
    </location>
</feature>
<dbReference type="GeneID" id="25263812"/>
<dbReference type="GO" id="GO:0022857">
    <property type="term" value="F:transmembrane transporter activity"/>
    <property type="evidence" value="ECO:0007669"/>
    <property type="project" value="InterPro"/>
</dbReference>
<comment type="subcellular location">
    <subcellularLocation>
        <location evidence="1">Membrane</location>
        <topology evidence="1">Multi-pass membrane protein</topology>
    </subcellularLocation>
</comment>
<reference evidence="6 7" key="1">
    <citation type="submission" date="2014-05" db="EMBL/GenBank/DDBJ databases">
        <title>Draft genome sequence of a rare smut relative, Tilletiaria anomala UBC 951.</title>
        <authorList>
            <consortium name="DOE Joint Genome Institute"/>
            <person name="Toome M."/>
            <person name="Kuo A."/>
            <person name="Henrissat B."/>
            <person name="Lipzen A."/>
            <person name="Tritt A."/>
            <person name="Yoshinaga Y."/>
            <person name="Zane M."/>
            <person name="Barry K."/>
            <person name="Grigoriev I.V."/>
            <person name="Spatafora J.W."/>
            <person name="Aimea M.C."/>
        </authorList>
    </citation>
    <scope>NUCLEOTIDE SEQUENCE [LARGE SCALE GENOMIC DNA]</scope>
    <source>
        <strain evidence="6 7">UBC 951</strain>
    </source>
</reference>
<dbReference type="EMBL" id="JMSN01000010">
    <property type="protein sequence ID" value="KDN52484.1"/>
    <property type="molecule type" value="Genomic_DNA"/>
</dbReference>
<dbReference type="InterPro" id="IPR020846">
    <property type="entry name" value="MFS_dom"/>
</dbReference>
<accession>A0A066WNB9</accession>
<keyword evidence="4" id="KW-1133">Transmembrane helix</keyword>
<feature type="transmembrane region" description="Helical" evidence="4">
    <location>
        <begin position="137"/>
        <end position="156"/>
    </location>
</feature>
<evidence type="ECO:0000313" key="6">
    <source>
        <dbReference type="EMBL" id="KDN52484.1"/>
    </source>
</evidence>
<dbReference type="InterPro" id="IPR036259">
    <property type="entry name" value="MFS_trans_sf"/>
</dbReference>
<dbReference type="InterPro" id="IPR050327">
    <property type="entry name" value="Proton-linked_MCT"/>
</dbReference>
<evidence type="ECO:0000256" key="4">
    <source>
        <dbReference type="SAM" id="Phobius"/>
    </source>
</evidence>
<evidence type="ECO:0000313" key="7">
    <source>
        <dbReference type="Proteomes" id="UP000027361"/>
    </source>
</evidence>